<organism evidence="2 3">
    <name type="scientific">Roseibacillus persicicus</name>
    <dbReference type="NCBI Taxonomy" id="454148"/>
    <lineage>
        <taxon>Bacteria</taxon>
        <taxon>Pseudomonadati</taxon>
        <taxon>Verrucomicrobiota</taxon>
        <taxon>Verrucomicrobiia</taxon>
        <taxon>Verrucomicrobiales</taxon>
        <taxon>Verrucomicrobiaceae</taxon>
        <taxon>Roseibacillus</taxon>
    </lineage>
</organism>
<evidence type="ECO:0000256" key="1">
    <source>
        <dbReference type="SAM" id="SignalP"/>
    </source>
</evidence>
<name>A0A918WPJ7_9BACT</name>
<feature type="signal peptide" evidence="1">
    <location>
        <begin position="1"/>
        <end position="15"/>
    </location>
</feature>
<keyword evidence="3" id="KW-1185">Reference proteome</keyword>
<evidence type="ECO:0000313" key="2">
    <source>
        <dbReference type="EMBL" id="GHC64125.1"/>
    </source>
</evidence>
<keyword evidence="1" id="KW-0732">Signal</keyword>
<reference evidence="2" key="2">
    <citation type="submission" date="2020-09" db="EMBL/GenBank/DDBJ databases">
        <authorList>
            <person name="Sun Q."/>
            <person name="Kim S."/>
        </authorList>
    </citation>
    <scope>NUCLEOTIDE SEQUENCE</scope>
    <source>
        <strain evidence="2">KCTC 12988</strain>
    </source>
</reference>
<proteinExistence type="predicted"/>
<evidence type="ECO:0000313" key="3">
    <source>
        <dbReference type="Proteomes" id="UP000644507"/>
    </source>
</evidence>
<dbReference type="PANTHER" id="PTHR41339:SF1">
    <property type="entry name" value="SECRETED PROTEIN"/>
    <property type="match status" value="1"/>
</dbReference>
<dbReference type="Proteomes" id="UP000644507">
    <property type="component" value="Unassembled WGS sequence"/>
</dbReference>
<dbReference type="SMART" id="SM00710">
    <property type="entry name" value="PbH1"/>
    <property type="match status" value="4"/>
</dbReference>
<feature type="chain" id="PRO_5037196981" evidence="1">
    <location>
        <begin position="16"/>
        <end position="1568"/>
    </location>
</feature>
<dbReference type="PANTHER" id="PTHR41339">
    <property type="entry name" value="LIPL48"/>
    <property type="match status" value="1"/>
</dbReference>
<reference evidence="2" key="1">
    <citation type="journal article" date="2014" name="Int. J. Syst. Evol. Microbiol.">
        <title>Complete genome sequence of Corynebacterium casei LMG S-19264T (=DSM 44701T), isolated from a smear-ripened cheese.</title>
        <authorList>
            <consortium name="US DOE Joint Genome Institute (JGI-PGF)"/>
            <person name="Walter F."/>
            <person name="Albersmeier A."/>
            <person name="Kalinowski J."/>
            <person name="Ruckert C."/>
        </authorList>
    </citation>
    <scope>NUCLEOTIDE SEQUENCE</scope>
    <source>
        <strain evidence="2">KCTC 12988</strain>
    </source>
</reference>
<protein>
    <submittedName>
        <fullName evidence="2">Uncharacterized protein</fullName>
    </submittedName>
</protein>
<dbReference type="EMBL" id="BMXI01000017">
    <property type="protein sequence ID" value="GHC64125.1"/>
    <property type="molecule type" value="Genomic_DNA"/>
</dbReference>
<comment type="caution">
    <text evidence="2">The sequence shown here is derived from an EMBL/GenBank/DDBJ whole genome shotgun (WGS) entry which is preliminary data.</text>
</comment>
<gene>
    <name evidence="2" type="ORF">GCM10007100_34730</name>
</gene>
<accession>A0A918WPJ7</accession>
<sequence>MFLGACLGTALTANAADIDVIATQTAVNATYGLETLAGNTTWTADNVYILTDRLYVPNGLTLTIEPGTKIYSTFDDKGTTSGDSATEDDSVGALIVARGGQLIANGTAAQPIVFDALQTLEAERGVDLSYDSDSIVGPAPTATTSGLWGGVIILGNAYVARTDENGENIGDDIIEGFTPAGATDTDDDGSDILEYGYDAQFARDDADDSGVLRYVSIRHGGYSFGPDNEINGLTLGGVGNGTTIEYVEVVANNDDGVEFFGGTVNTNNIVVAFANDDSFDIDQGHSGTHQFWFAIQNPNAGDNLGEWDGIDGVVKNVNGSGTVPANDVLASAPQIFNATFVGPGADAFTNSNVGKDNALYLDDSFNGALYNSILHDSVNFVSSFASDGANAAVFSHNIVGELGRYSSASSDLLEAAPSDYYLDFLGNVLDNNTEAETVVPFADYTRDGSSYLQTIDPRPAMDCVEAYSVAPGAPQTANYRGAFGSENWALGWTWMDAQGYFTEESTGGNAGIVDVISTQTALNSTYGLDTLAEDTTWSKENVYVLTDRLYVPNGLTLTIEPGTKIYSTFDDKGTTSGDSATEDDSVGALIVARGGQLIANGTAAEPIIFDALQSLEAECGMDLPYDSDSIVGPAPTATTSGLWGGVIVLGNAYVARTDENGENIGDDIIEGFTPAGATDTDDDGSDILEYGYDAQFARDDADDSGILRYVSIRHGGYSFGPDNEINGLTLGGVGNGTTIEYVEVVANNDDGVEFFGGTVNTNNIVVAFANDDSFDIDQGHSGTHQFWFAIQNPNAGDNLGEWDGIDGVVKNVNGSGTVPANDVLASAPQIYNATLVGPGADAFTNSNVGKDNALYLDDSFNGALYNSILHDSVNFVSSFASDGANAAVFSHNIVGELGRYSSASSDLLEAAPSDYYLDFLGNVLDNNTEAETVVPFADYTRDSSSYLQTIDPRPAMDCVEAYSVAPGAPQTANYRGAFGSENWALGWTWMDTQGYFTEQSTGGNAGIVDVIGTQTAFNATYGLDTLAGDTTWGKENVFVLTDRLYVPNGLTLTIEPGTKIYSTFDDKGTTSGDSATEDDSVGAIIVARGGKIYANGTASEPIIFDALQTLEAEKEMDLAYDADSLVGPAPTATTSGLWGGVIVLGNAYVARTDENGENIGDDIIEGFTPAGATDTDDDGSDILEYGYDAQFARDDADDSGVLRYVSIRHGGYSFGPDNEINGLTLGGVGNGTTIEYVEVVANNDDGVEFFGGTVNTNNIVVAFANDDSFDIDQGHSGTHQFWFAIQNPNAGDNLGEWDGIDGVVKNVNGSGTVPANDVLASAPQIYNATLVGPGADAFTNSNVGKDNALYLDDSFNGALYNSILHDSVNFVSSFASDGANAAVFSHNTVGELGRYSSASSDLLEAAPSDYYLDFLGNVLDNNTEAETDPQFGFYVRDGGSYLVAIDPRSSSVEPVIAGAPVVTDYRGAFGSENWALGWTWMDANNYFTLQTVDNDLEIVSSEVVGGDFIINFKGAANTTYAVTSDTDLQGFETSEGTVETDASGNGTATVSAGEVKKFVRIEEMVSGS</sequence>
<dbReference type="InterPro" id="IPR006626">
    <property type="entry name" value="PbH1"/>
</dbReference>